<dbReference type="GO" id="GO:0000307">
    <property type="term" value="C:cyclin-dependent protein kinase holoenzyme complex"/>
    <property type="evidence" value="ECO:0007669"/>
    <property type="project" value="TreeGrafter"/>
</dbReference>
<name>A0A1B7TFY9_9ASCO</name>
<evidence type="ECO:0000313" key="1">
    <source>
        <dbReference type="EMBL" id="OBA27565.1"/>
    </source>
</evidence>
<dbReference type="GO" id="GO:0005634">
    <property type="term" value="C:nucleus"/>
    <property type="evidence" value="ECO:0007669"/>
    <property type="project" value="TreeGrafter"/>
</dbReference>
<dbReference type="OrthoDB" id="244495at2759"/>
<dbReference type="InterPro" id="IPR013922">
    <property type="entry name" value="Cyclin_PHO80-like"/>
</dbReference>
<reference evidence="2" key="1">
    <citation type="journal article" date="2016" name="Proc. Natl. Acad. Sci. U.S.A.">
        <title>Comparative genomics of biotechnologically important yeasts.</title>
        <authorList>
            <person name="Riley R."/>
            <person name="Haridas S."/>
            <person name="Wolfe K.H."/>
            <person name="Lopes M.R."/>
            <person name="Hittinger C.T."/>
            <person name="Goeker M."/>
            <person name="Salamov A.A."/>
            <person name="Wisecaver J.H."/>
            <person name="Long T.M."/>
            <person name="Calvey C.H."/>
            <person name="Aerts A.L."/>
            <person name="Barry K.W."/>
            <person name="Choi C."/>
            <person name="Clum A."/>
            <person name="Coughlan A.Y."/>
            <person name="Deshpande S."/>
            <person name="Douglass A.P."/>
            <person name="Hanson S.J."/>
            <person name="Klenk H.-P."/>
            <person name="LaButti K.M."/>
            <person name="Lapidus A."/>
            <person name="Lindquist E.A."/>
            <person name="Lipzen A.M."/>
            <person name="Meier-Kolthoff J.P."/>
            <person name="Ohm R.A."/>
            <person name="Otillar R.P."/>
            <person name="Pangilinan J.L."/>
            <person name="Peng Y."/>
            <person name="Rokas A."/>
            <person name="Rosa C.A."/>
            <person name="Scheuner C."/>
            <person name="Sibirny A.A."/>
            <person name="Slot J.C."/>
            <person name="Stielow J.B."/>
            <person name="Sun H."/>
            <person name="Kurtzman C.P."/>
            <person name="Blackwell M."/>
            <person name="Grigoriev I.V."/>
            <person name="Jeffries T.W."/>
        </authorList>
    </citation>
    <scope>NUCLEOTIDE SEQUENCE [LARGE SCALE GENOMIC DNA]</scope>
    <source>
        <strain evidence="2">NRRL Y-1626</strain>
    </source>
</reference>
<dbReference type="GO" id="GO:0019901">
    <property type="term" value="F:protein kinase binding"/>
    <property type="evidence" value="ECO:0007669"/>
    <property type="project" value="InterPro"/>
</dbReference>
<protein>
    <recommendedName>
        <fullName evidence="3">Cyclin-domain-containing protein</fullName>
    </recommendedName>
</protein>
<dbReference type="CDD" id="cd20557">
    <property type="entry name" value="CYCLIN_ScPCL1-like"/>
    <property type="match status" value="1"/>
</dbReference>
<evidence type="ECO:0008006" key="3">
    <source>
        <dbReference type="Google" id="ProtNLM"/>
    </source>
</evidence>
<dbReference type="PANTHER" id="PTHR15615">
    <property type="match status" value="1"/>
</dbReference>
<dbReference type="AlphaFoldDB" id="A0A1B7TFY9"/>
<keyword evidence="2" id="KW-1185">Reference proteome</keyword>
<comment type="caution">
    <text evidence="1">The sequence shown here is derived from an EMBL/GenBank/DDBJ whole genome shotgun (WGS) entry which is preliminary data.</text>
</comment>
<dbReference type="EMBL" id="LXPE01000008">
    <property type="protein sequence ID" value="OBA27565.1"/>
    <property type="molecule type" value="Genomic_DNA"/>
</dbReference>
<dbReference type="InterPro" id="IPR036915">
    <property type="entry name" value="Cyclin-like_sf"/>
</dbReference>
<proteinExistence type="predicted"/>
<evidence type="ECO:0000313" key="2">
    <source>
        <dbReference type="Proteomes" id="UP000092321"/>
    </source>
</evidence>
<dbReference type="GO" id="GO:0016538">
    <property type="term" value="F:cyclin-dependent protein serine/threonine kinase regulator activity"/>
    <property type="evidence" value="ECO:0007669"/>
    <property type="project" value="TreeGrafter"/>
</dbReference>
<organism evidence="1 2">
    <name type="scientific">Hanseniaspora valbyensis NRRL Y-1626</name>
    <dbReference type="NCBI Taxonomy" id="766949"/>
    <lineage>
        <taxon>Eukaryota</taxon>
        <taxon>Fungi</taxon>
        <taxon>Dikarya</taxon>
        <taxon>Ascomycota</taxon>
        <taxon>Saccharomycotina</taxon>
        <taxon>Saccharomycetes</taxon>
        <taxon>Saccharomycodales</taxon>
        <taxon>Saccharomycodaceae</taxon>
        <taxon>Hanseniaspora</taxon>
    </lineage>
</organism>
<accession>A0A1B7TFY9</accession>
<sequence length="337" mass="38918">MFAPNGFYCSNTMMGNTNNNVFGYNQNNQQLTFPYQQQNSYLQPPPGLGISNMRSSSQQQQQNKVVGGVCEVLDYEISHMTHFVVEHSLITCGKIDSSTSLKNGSISDDNNGISSHVFKKGCEYVLSATRLPKITIYMALNYLHNYIHGKYGEDHESFDYDFIYQNLVVSLILANKFNDDKMFANKTWATASGIDLKILNKLEIDFLKQLDYNLNDVSFTSCIEFYDEIFQEIVSNLTFNNNNNSTINGYYYQQMTDAQPASPGVGNSYYYTTNNNNNLFNQQQQAMMNYNNQLAASAAYHQQYYAQQMQYQRYQQQNQFQQQMFTNTSPNYYSYNY</sequence>
<dbReference type="Pfam" id="PF08613">
    <property type="entry name" value="Cyclin"/>
    <property type="match status" value="1"/>
</dbReference>
<gene>
    <name evidence="1" type="ORF">HANVADRAFT_1771</name>
</gene>
<dbReference type="Proteomes" id="UP000092321">
    <property type="component" value="Unassembled WGS sequence"/>
</dbReference>
<dbReference type="Gene3D" id="1.10.472.10">
    <property type="entry name" value="Cyclin-like"/>
    <property type="match status" value="1"/>
</dbReference>
<dbReference type="PANTHER" id="PTHR15615:SF27">
    <property type="entry name" value="PHO85 CYCLIN CLG1"/>
    <property type="match status" value="1"/>
</dbReference>
<dbReference type="SUPFAM" id="SSF47954">
    <property type="entry name" value="Cyclin-like"/>
    <property type="match status" value="1"/>
</dbReference>